<evidence type="ECO:0000313" key="2">
    <source>
        <dbReference type="EMBL" id="MBE1536894.1"/>
    </source>
</evidence>
<dbReference type="PANTHER" id="PTHR48083:SF36">
    <property type="entry name" value="ACYL-COA DEHYDROGENASE FADE3-RELATED"/>
    <property type="match status" value="1"/>
</dbReference>
<dbReference type="EMBL" id="JADBDZ010000001">
    <property type="protein sequence ID" value="MBE1536894.1"/>
    <property type="molecule type" value="Genomic_DNA"/>
</dbReference>
<reference evidence="2 3" key="1">
    <citation type="submission" date="2020-10" db="EMBL/GenBank/DDBJ databases">
        <title>Sequencing the genomes of 1000 actinobacteria strains.</title>
        <authorList>
            <person name="Klenk H.-P."/>
        </authorList>
    </citation>
    <scope>NUCLEOTIDE SEQUENCE [LARGE SCALE GENOMIC DNA]</scope>
    <source>
        <strain evidence="2 3">DSM 46744</strain>
    </source>
</reference>
<comment type="caution">
    <text evidence="2">The sequence shown here is derived from an EMBL/GenBank/DDBJ whole genome shotgun (WGS) entry which is preliminary data.</text>
</comment>
<dbReference type="Gene3D" id="2.40.110.10">
    <property type="entry name" value="Butyryl-CoA Dehydrogenase, subunit A, domain 2"/>
    <property type="match status" value="1"/>
</dbReference>
<keyword evidence="1" id="KW-0560">Oxidoreductase</keyword>
<dbReference type="InterPro" id="IPR046373">
    <property type="entry name" value="Acyl-CoA_Oxase/DH_mid-dom_sf"/>
</dbReference>
<dbReference type="SUPFAM" id="SSF56645">
    <property type="entry name" value="Acyl-CoA dehydrogenase NM domain-like"/>
    <property type="match status" value="1"/>
</dbReference>
<dbReference type="PANTHER" id="PTHR48083">
    <property type="entry name" value="MEDIUM-CHAIN SPECIFIC ACYL-COA DEHYDROGENASE, MITOCHONDRIAL-RELATED"/>
    <property type="match status" value="1"/>
</dbReference>
<dbReference type="InterPro" id="IPR009100">
    <property type="entry name" value="AcylCoA_DH/oxidase_NM_dom_sf"/>
</dbReference>
<accession>A0ABR9K2T0</accession>
<dbReference type="InterPro" id="IPR050741">
    <property type="entry name" value="Acyl-CoA_dehydrogenase"/>
</dbReference>
<sequence>MSILLIDADTDGYQVTRDLPKLGYKGTESCEIVLDGVRVPAANLLGGVEGRGLQRTRTR</sequence>
<organism evidence="2 3">
    <name type="scientific">Actinomadura algeriensis</name>
    <dbReference type="NCBI Taxonomy" id="1679523"/>
    <lineage>
        <taxon>Bacteria</taxon>
        <taxon>Bacillati</taxon>
        <taxon>Actinomycetota</taxon>
        <taxon>Actinomycetes</taxon>
        <taxon>Streptosporangiales</taxon>
        <taxon>Thermomonosporaceae</taxon>
        <taxon>Actinomadura</taxon>
    </lineage>
</organism>
<proteinExistence type="predicted"/>
<gene>
    <name evidence="2" type="ORF">H4W34_006727</name>
</gene>
<name>A0ABR9K2T0_9ACTN</name>
<evidence type="ECO:0000256" key="1">
    <source>
        <dbReference type="ARBA" id="ARBA00023002"/>
    </source>
</evidence>
<keyword evidence="3" id="KW-1185">Reference proteome</keyword>
<dbReference type="Proteomes" id="UP000627838">
    <property type="component" value="Unassembled WGS sequence"/>
</dbReference>
<protein>
    <submittedName>
        <fullName evidence="2">Alkylation response protein AidB-like acyl-CoA dehydrogenase</fullName>
    </submittedName>
</protein>
<evidence type="ECO:0000313" key="3">
    <source>
        <dbReference type="Proteomes" id="UP000627838"/>
    </source>
</evidence>